<organism evidence="3">
    <name type="scientific">Nippostrongylus brasiliensis</name>
    <name type="common">Rat hookworm</name>
    <dbReference type="NCBI Taxonomy" id="27835"/>
    <lineage>
        <taxon>Eukaryota</taxon>
        <taxon>Metazoa</taxon>
        <taxon>Ecdysozoa</taxon>
        <taxon>Nematoda</taxon>
        <taxon>Chromadorea</taxon>
        <taxon>Rhabditida</taxon>
        <taxon>Rhabditina</taxon>
        <taxon>Rhabditomorpha</taxon>
        <taxon>Strongyloidea</taxon>
        <taxon>Heligmosomidae</taxon>
        <taxon>Nippostrongylus</taxon>
    </lineage>
</organism>
<dbReference type="EMBL" id="UYSL01026546">
    <property type="protein sequence ID" value="VDL85607.1"/>
    <property type="molecule type" value="Genomic_DNA"/>
</dbReference>
<name>A0A0N4YWF7_NIPBR</name>
<dbReference type="Pfam" id="PF01684">
    <property type="entry name" value="ET"/>
    <property type="match status" value="2"/>
</dbReference>
<evidence type="ECO:0000313" key="1">
    <source>
        <dbReference type="EMBL" id="VDL85607.1"/>
    </source>
</evidence>
<accession>A0A0N4YWF7</accession>
<evidence type="ECO:0000313" key="2">
    <source>
        <dbReference type="Proteomes" id="UP000271162"/>
    </source>
</evidence>
<proteinExistence type="predicted"/>
<dbReference type="InterPro" id="IPR002603">
    <property type="entry name" value="ET_repeat"/>
</dbReference>
<reference evidence="1 2" key="2">
    <citation type="submission" date="2018-11" db="EMBL/GenBank/DDBJ databases">
        <authorList>
            <consortium name="Pathogen Informatics"/>
        </authorList>
    </citation>
    <scope>NUCLEOTIDE SEQUENCE [LARGE SCALE GENOMIC DNA]</scope>
</reference>
<dbReference type="AlphaFoldDB" id="A0A0N4YWF7"/>
<protein>
    <submittedName>
        <fullName evidence="3">ET module</fullName>
    </submittedName>
</protein>
<sequence>TFDRDLTGCCCSTDNCNTKGTNINTTIPIQPPEDPIACFSGITINNVVQNGGGTLLGGQGCSTLPGDRVITGCCCDGSNSCNVAQANATGVYCNGMCSSLSGLVNGDNVTTFQCVPRSVCKSLAVDNACASLPGDREVTGCCCDYKNSCSLELANITDITPPTPPSTGEFPLSCWSGIYVNNVAITNAGYQTCQGECASVTLQTTLNSQQHNATIYLCDPTTICQSLNMTNQCSTVEAGLSGCCCNTDACLSPRRSPDNPLVCYVGLYAPKAKVNVGAEVSCSIWVITFITSKM</sequence>
<reference evidence="3" key="1">
    <citation type="submission" date="2017-02" db="UniProtKB">
        <authorList>
            <consortium name="WormBaseParasite"/>
        </authorList>
    </citation>
    <scope>IDENTIFICATION</scope>
</reference>
<dbReference type="Proteomes" id="UP000271162">
    <property type="component" value="Unassembled WGS sequence"/>
</dbReference>
<dbReference type="WBParaSite" id="NBR_0002157901-mRNA-1">
    <property type="protein sequence ID" value="NBR_0002157901-mRNA-1"/>
    <property type="gene ID" value="NBR_0002157901"/>
</dbReference>
<gene>
    <name evidence="1" type="ORF">NBR_LOCUS21580</name>
</gene>
<evidence type="ECO:0000313" key="3">
    <source>
        <dbReference type="WBParaSite" id="NBR_0002157901-mRNA-1"/>
    </source>
</evidence>
<keyword evidence="2" id="KW-1185">Reference proteome</keyword>